<dbReference type="AlphaFoldDB" id="A0AAN8J4T7"/>
<dbReference type="GO" id="GO:0005886">
    <property type="term" value="C:plasma membrane"/>
    <property type="evidence" value="ECO:0007669"/>
    <property type="project" value="TreeGrafter"/>
</dbReference>
<evidence type="ECO:0000256" key="12">
    <source>
        <dbReference type="SAM" id="Phobius"/>
    </source>
</evidence>
<evidence type="ECO:0000256" key="7">
    <source>
        <dbReference type="ARBA" id="ARBA00023065"/>
    </source>
</evidence>
<dbReference type="Pfam" id="PF00858">
    <property type="entry name" value="ASC"/>
    <property type="match status" value="1"/>
</dbReference>
<evidence type="ECO:0000256" key="11">
    <source>
        <dbReference type="RuleBase" id="RU000679"/>
    </source>
</evidence>
<dbReference type="Gene3D" id="1.10.287.770">
    <property type="entry name" value="YojJ-like"/>
    <property type="match status" value="1"/>
</dbReference>
<comment type="similarity">
    <text evidence="11">Belongs to the amiloride-sensitive sodium channel (TC 1.A.6) family.</text>
</comment>
<evidence type="ECO:0000256" key="5">
    <source>
        <dbReference type="ARBA" id="ARBA00022989"/>
    </source>
</evidence>
<keyword evidence="3 11" id="KW-0894">Sodium channel</keyword>
<accession>A0AAN8J4T7</accession>
<evidence type="ECO:0000256" key="6">
    <source>
        <dbReference type="ARBA" id="ARBA00023053"/>
    </source>
</evidence>
<name>A0AAN8J4T7_PATCE</name>
<sequence length="460" mass="52838">MAGIKHRLSSIWGEFLNETTLHGCKNTFNKQHGPLKRTLWFLCVIIMGGILVYTTCTFCMKYLDFDFVTRTSVIYNPELEFPAITLCNLDPLDKNKFNISAMDDIHKADPLVADYVEQFLRGSLNVSDSKWLDLRPNETELNKLGFGIHDIIRYAYLIDPKPSPVESEFSITYRKPLEKCFTFNGRYMNKTYDRKPLKFKADSILFLHLDTNKDRYAFYSQAVGFRLFLHHPDEPIHFRSPSSVFSPGYMYEITISEKRYKYLPTPYNSYQNQDCRQVEKSNQGSGEYRSPYSRAGCILECRTNRTQSLCGCIIESLLHDNSSVLCDIPQRHFCAMSSSTSREFCDCKRPCLETKYDYELSSFPLTPNRQTPSEFVVTISFKDMMVTTVEHEPELDFGDIISHLGGYMGFCLGASVLTLFELVEVVLKSLKAIGLHRHCTVNSTQIPPANPCENHTTDCN</sequence>
<evidence type="ECO:0000313" key="13">
    <source>
        <dbReference type="EMBL" id="KAK6169652.1"/>
    </source>
</evidence>
<keyword evidence="10 11" id="KW-0407">Ion channel</keyword>
<proteinExistence type="inferred from homology"/>
<keyword evidence="7 11" id="KW-0406">Ion transport</keyword>
<evidence type="ECO:0000256" key="9">
    <source>
        <dbReference type="ARBA" id="ARBA00023201"/>
    </source>
</evidence>
<feature type="transmembrane region" description="Helical" evidence="12">
    <location>
        <begin position="39"/>
        <end position="63"/>
    </location>
</feature>
<dbReference type="Proteomes" id="UP001347796">
    <property type="component" value="Unassembled WGS sequence"/>
</dbReference>
<dbReference type="PRINTS" id="PR01078">
    <property type="entry name" value="AMINACHANNEL"/>
</dbReference>
<keyword evidence="9 11" id="KW-0739">Sodium transport</keyword>
<keyword evidence="14" id="KW-1185">Reference proteome</keyword>
<evidence type="ECO:0000256" key="8">
    <source>
        <dbReference type="ARBA" id="ARBA00023136"/>
    </source>
</evidence>
<gene>
    <name evidence="13" type="ORF">SNE40_020654</name>
</gene>
<dbReference type="GO" id="GO:0015280">
    <property type="term" value="F:ligand-gated sodium channel activity"/>
    <property type="evidence" value="ECO:0007669"/>
    <property type="project" value="TreeGrafter"/>
</dbReference>
<keyword evidence="2 11" id="KW-0813">Transport</keyword>
<dbReference type="PANTHER" id="PTHR11690">
    <property type="entry name" value="AMILORIDE-SENSITIVE SODIUM CHANNEL-RELATED"/>
    <property type="match status" value="1"/>
</dbReference>
<protein>
    <submittedName>
        <fullName evidence="13">Uncharacterized protein</fullName>
    </submittedName>
</protein>
<comment type="caution">
    <text evidence="13">The sequence shown here is derived from an EMBL/GenBank/DDBJ whole genome shotgun (WGS) entry which is preliminary data.</text>
</comment>
<reference evidence="13 14" key="1">
    <citation type="submission" date="2024-01" db="EMBL/GenBank/DDBJ databases">
        <title>The genome of the rayed Mediterranean limpet Patella caerulea (Linnaeus, 1758).</title>
        <authorList>
            <person name="Anh-Thu Weber A."/>
            <person name="Halstead-Nussloch G."/>
        </authorList>
    </citation>
    <scope>NUCLEOTIDE SEQUENCE [LARGE SCALE GENOMIC DNA]</scope>
    <source>
        <strain evidence="13">AATW-2023a</strain>
        <tissue evidence="13">Whole specimen</tissue>
    </source>
</reference>
<keyword evidence="5 12" id="KW-1133">Transmembrane helix</keyword>
<evidence type="ECO:0000256" key="2">
    <source>
        <dbReference type="ARBA" id="ARBA00022448"/>
    </source>
</evidence>
<evidence type="ECO:0000256" key="3">
    <source>
        <dbReference type="ARBA" id="ARBA00022461"/>
    </source>
</evidence>
<evidence type="ECO:0000256" key="4">
    <source>
        <dbReference type="ARBA" id="ARBA00022692"/>
    </source>
</evidence>
<dbReference type="InterPro" id="IPR001873">
    <property type="entry name" value="ENaC"/>
</dbReference>
<keyword evidence="6" id="KW-0915">Sodium</keyword>
<organism evidence="13 14">
    <name type="scientific">Patella caerulea</name>
    <name type="common">Rayed Mediterranean limpet</name>
    <dbReference type="NCBI Taxonomy" id="87958"/>
    <lineage>
        <taxon>Eukaryota</taxon>
        <taxon>Metazoa</taxon>
        <taxon>Spiralia</taxon>
        <taxon>Lophotrochozoa</taxon>
        <taxon>Mollusca</taxon>
        <taxon>Gastropoda</taxon>
        <taxon>Patellogastropoda</taxon>
        <taxon>Patelloidea</taxon>
        <taxon>Patellidae</taxon>
        <taxon>Patella</taxon>
    </lineage>
</organism>
<dbReference type="Gene3D" id="2.60.470.10">
    <property type="entry name" value="Acid-sensing ion channels like domains"/>
    <property type="match status" value="1"/>
</dbReference>
<keyword evidence="4 11" id="KW-0812">Transmembrane</keyword>
<dbReference type="EMBL" id="JAZGQO010000015">
    <property type="protein sequence ID" value="KAK6169652.1"/>
    <property type="molecule type" value="Genomic_DNA"/>
</dbReference>
<keyword evidence="8 12" id="KW-0472">Membrane</keyword>
<evidence type="ECO:0000256" key="1">
    <source>
        <dbReference type="ARBA" id="ARBA00004141"/>
    </source>
</evidence>
<comment type="subcellular location">
    <subcellularLocation>
        <location evidence="1">Membrane</location>
        <topology evidence="1">Multi-pass membrane protein</topology>
    </subcellularLocation>
</comment>
<evidence type="ECO:0000313" key="14">
    <source>
        <dbReference type="Proteomes" id="UP001347796"/>
    </source>
</evidence>
<evidence type="ECO:0000256" key="10">
    <source>
        <dbReference type="ARBA" id="ARBA00023303"/>
    </source>
</evidence>